<name>A0ABC8STX3_9AQUA</name>
<feature type="region of interest" description="Disordered" evidence="1">
    <location>
        <begin position="1"/>
        <end position="46"/>
    </location>
</feature>
<organism evidence="2 3">
    <name type="scientific">Ilex paraguariensis</name>
    <name type="common">yerba mate</name>
    <dbReference type="NCBI Taxonomy" id="185542"/>
    <lineage>
        <taxon>Eukaryota</taxon>
        <taxon>Viridiplantae</taxon>
        <taxon>Streptophyta</taxon>
        <taxon>Embryophyta</taxon>
        <taxon>Tracheophyta</taxon>
        <taxon>Spermatophyta</taxon>
        <taxon>Magnoliopsida</taxon>
        <taxon>eudicotyledons</taxon>
        <taxon>Gunneridae</taxon>
        <taxon>Pentapetalae</taxon>
        <taxon>asterids</taxon>
        <taxon>campanulids</taxon>
        <taxon>Aquifoliales</taxon>
        <taxon>Aquifoliaceae</taxon>
        <taxon>Ilex</taxon>
    </lineage>
</organism>
<comment type="caution">
    <text evidence="2">The sequence shown here is derived from an EMBL/GenBank/DDBJ whole genome shotgun (WGS) entry which is preliminary data.</text>
</comment>
<evidence type="ECO:0000256" key="1">
    <source>
        <dbReference type="SAM" id="MobiDB-lite"/>
    </source>
</evidence>
<feature type="compositionally biased region" description="Polar residues" evidence="1">
    <location>
        <begin position="1"/>
        <end position="10"/>
    </location>
</feature>
<evidence type="ECO:0000313" key="3">
    <source>
        <dbReference type="Proteomes" id="UP001642360"/>
    </source>
</evidence>
<dbReference type="EMBL" id="CAUOFW020003532">
    <property type="protein sequence ID" value="CAK9160505.1"/>
    <property type="molecule type" value="Genomic_DNA"/>
</dbReference>
<reference evidence="2 3" key="1">
    <citation type="submission" date="2024-02" db="EMBL/GenBank/DDBJ databases">
        <authorList>
            <person name="Vignale AGUSTIN F."/>
            <person name="Sosa J E."/>
            <person name="Modenutti C."/>
        </authorList>
    </citation>
    <scope>NUCLEOTIDE SEQUENCE [LARGE SCALE GENOMIC DNA]</scope>
</reference>
<protein>
    <submittedName>
        <fullName evidence="2">Uncharacterized protein</fullName>
    </submittedName>
</protein>
<keyword evidence="3" id="KW-1185">Reference proteome</keyword>
<gene>
    <name evidence="2" type="ORF">ILEXP_LOCUS29272</name>
</gene>
<sequence>NPTKQGTSYTNKRKKMQRQTSNGRKQLQRSRDAQYEEDPDNKQTPCTVFRNFQQDSFVEEVKHTCYVVDWGT</sequence>
<dbReference type="Proteomes" id="UP001642360">
    <property type="component" value="Unassembled WGS sequence"/>
</dbReference>
<evidence type="ECO:0000313" key="2">
    <source>
        <dbReference type="EMBL" id="CAK9160505.1"/>
    </source>
</evidence>
<feature type="non-terminal residue" evidence="2">
    <location>
        <position position="1"/>
    </location>
</feature>
<proteinExistence type="predicted"/>
<dbReference type="AlphaFoldDB" id="A0ABC8STX3"/>
<accession>A0ABC8STX3</accession>